<dbReference type="InterPro" id="IPR027843">
    <property type="entry name" value="DUF4440"/>
</dbReference>
<dbReference type="Pfam" id="PF14534">
    <property type="entry name" value="DUF4440"/>
    <property type="match status" value="1"/>
</dbReference>
<protein>
    <submittedName>
        <fullName evidence="2">SgcJ/EcaC family oxidoreductase</fullName>
    </submittedName>
</protein>
<name>A0ABY2KR97_9RHOB</name>
<dbReference type="InterPro" id="IPR032710">
    <property type="entry name" value="NTF2-like_dom_sf"/>
</dbReference>
<keyword evidence="3" id="KW-1185">Reference proteome</keyword>
<evidence type="ECO:0000313" key="3">
    <source>
        <dbReference type="Proteomes" id="UP000297741"/>
    </source>
</evidence>
<reference evidence="2 3" key="1">
    <citation type="submission" date="2018-11" db="EMBL/GenBank/DDBJ databases">
        <title>Tabrizicola sp. isolated from sediment of alpine lake.</title>
        <authorList>
            <person name="Liu Z."/>
        </authorList>
    </citation>
    <scope>NUCLEOTIDE SEQUENCE [LARGE SCALE GENOMIC DNA]</scope>
    <source>
        <strain evidence="2 3">DRYC-M-16</strain>
    </source>
</reference>
<organism evidence="2 3">
    <name type="scientific">Pseudotabrizicola sediminis</name>
    <dbReference type="NCBI Taxonomy" id="2486418"/>
    <lineage>
        <taxon>Bacteria</taxon>
        <taxon>Pseudomonadati</taxon>
        <taxon>Pseudomonadota</taxon>
        <taxon>Alphaproteobacteria</taxon>
        <taxon>Rhodobacterales</taxon>
        <taxon>Paracoccaceae</taxon>
        <taxon>Pseudotabrizicola</taxon>
    </lineage>
</organism>
<evidence type="ECO:0000313" key="2">
    <source>
        <dbReference type="EMBL" id="TGD43627.1"/>
    </source>
</evidence>
<sequence>MSDPSDFPRAFAHAFGSQNAEGIAALFSEDGSFHALTGHWAEGRKEIAEGIRREFSGLSRMARLVSGKTTLRPIGPGAAILHQRYVVTGLRDATGAELPRIAALLTAVLAAKGDGWVALTATFAMVES</sequence>
<evidence type="ECO:0000259" key="1">
    <source>
        <dbReference type="Pfam" id="PF14534"/>
    </source>
</evidence>
<dbReference type="Gene3D" id="3.10.450.50">
    <property type="match status" value="1"/>
</dbReference>
<dbReference type="RefSeq" id="WP_135430706.1">
    <property type="nucleotide sequence ID" value="NZ_RPEM01000005.1"/>
</dbReference>
<gene>
    <name evidence="2" type="ORF">EEB11_09615</name>
</gene>
<dbReference type="EMBL" id="RPEM01000005">
    <property type="protein sequence ID" value="TGD43627.1"/>
    <property type="molecule type" value="Genomic_DNA"/>
</dbReference>
<proteinExistence type="predicted"/>
<accession>A0ABY2KR97</accession>
<dbReference type="Proteomes" id="UP000297741">
    <property type="component" value="Unassembled WGS sequence"/>
</dbReference>
<dbReference type="SUPFAM" id="SSF54427">
    <property type="entry name" value="NTF2-like"/>
    <property type="match status" value="1"/>
</dbReference>
<comment type="caution">
    <text evidence="2">The sequence shown here is derived from an EMBL/GenBank/DDBJ whole genome shotgun (WGS) entry which is preliminary data.</text>
</comment>
<feature type="domain" description="DUF4440" evidence="1">
    <location>
        <begin position="9"/>
        <end position="117"/>
    </location>
</feature>
<dbReference type="NCBIfam" id="TIGR02246">
    <property type="entry name" value="SgcJ/EcaC family oxidoreductase"/>
    <property type="match status" value="1"/>
</dbReference>
<dbReference type="InterPro" id="IPR011944">
    <property type="entry name" value="Steroid_delta5-4_isomerase"/>
</dbReference>